<dbReference type="InterPro" id="IPR007197">
    <property type="entry name" value="rSAM"/>
</dbReference>
<evidence type="ECO:0000259" key="6">
    <source>
        <dbReference type="SMART" id="SM00729"/>
    </source>
</evidence>
<evidence type="ECO:0000256" key="3">
    <source>
        <dbReference type="ARBA" id="ARBA00022723"/>
    </source>
</evidence>
<name>A0AB35WDE8_9ENTR</name>
<protein>
    <submittedName>
        <fullName evidence="7">Radical SAM protein</fullName>
    </submittedName>
</protein>
<feature type="domain" description="Elp3/MiaA/NifB-like radical SAM core" evidence="6">
    <location>
        <begin position="251"/>
        <end position="471"/>
    </location>
</feature>
<accession>A0AB35WDE8</accession>
<dbReference type="RefSeq" id="WP_224271353.1">
    <property type="nucleotide sequence ID" value="NZ_CP089407.1"/>
</dbReference>
<dbReference type="InterPro" id="IPR058240">
    <property type="entry name" value="rSAM_sf"/>
</dbReference>
<dbReference type="GO" id="GO:0051536">
    <property type="term" value="F:iron-sulfur cluster binding"/>
    <property type="evidence" value="ECO:0007669"/>
    <property type="project" value="UniProtKB-KW"/>
</dbReference>
<dbReference type="CDD" id="cd01335">
    <property type="entry name" value="Radical_SAM"/>
    <property type="match status" value="1"/>
</dbReference>
<dbReference type="GO" id="GO:0046872">
    <property type="term" value="F:metal ion binding"/>
    <property type="evidence" value="ECO:0007669"/>
    <property type="project" value="UniProtKB-KW"/>
</dbReference>
<proteinExistence type="predicted"/>
<dbReference type="SMART" id="SM00729">
    <property type="entry name" value="Elp3"/>
    <property type="match status" value="1"/>
</dbReference>
<dbReference type="GO" id="GO:0003824">
    <property type="term" value="F:catalytic activity"/>
    <property type="evidence" value="ECO:0007669"/>
    <property type="project" value="InterPro"/>
</dbReference>
<comment type="cofactor">
    <cofactor evidence="1">
        <name>[4Fe-4S] cluster</name>
        <dbReference type="ChEBI" id="CHEBI:49883"/>
    </cofactor>
</comment>
<dbReference type="Proteomes" id="UP001175817">
    <property type="component" value="Unassembled WGS sequence"/>
</dbReference>
<dbReference type="AlphaFoldDB" id="A0AB35WDE8"/>
<dbReference type="Gene3D" id="3.40.50.280">
    <property type="entry name" value="Cobalamin-binding domain"/>
    <property type="match status" value="1"/>
</dbReference>
<dbReference type="InterPro" id="IPR006638">
    <property type="entry name" value="Elp3/MiaA/NifB-like_rSAM"/>
</dbReference>
<dbReference type="SFLD" id="SFLDG01082">
    <property type="entry name" value="B12-binding_domain_containing"/>
    <property type="match status" value="1"/>
</dbReference>
<dbReference type="PANTHER" id="PTHR43409:SF7">
    <property type="entry name" value="BLL1977 PROTEIN"/>
    <property type="match status" value="1"/>
</dbReference>
<evidence type="ECO:0000256" key="2">
    <source>
        <dbReference type="ARBA" id="ARBA00022691"/>
    </source>
</evidence>
<gene>
    <name evidence="7" type="ORF">QAB24_017520</name>
</gene>
<dbReference type="PANTHER" id="PTHR43409">
    <property type="entry name" value="ANAEROBIC MAGNESIUM-PROTOPORPHYRIN IX MONOMETHYL ESTER CYCLASE-RELATED"/>
    <property type="match status" value="1"/>
</dbReference>
<evidence type="ECO:0000256" key="1">
    <source>
        <dbReference type="ARBA" id="ARBA00001966"/>
    </source>
</evidence>
<evidence type="ECO:0000313" key="7">
    <source>
        <dbReference type="EMBL" id="MEC6052300.1"/>
    </source>
</evidence>
<reference evidence="7" key="1">
    <citation type="journal article" date="2023" name="Nat. Commun.">
        <title>Genomic dissection of endemic carbapenem resistance reveals metallo-beta-lactamase dissemination through clonal, plasmid and integron transfer.</title>
        <authorList>
            <person name="Macesic N."/>
            <person name="Hawkey J."/>
            <person name="Vezina B."/>
            <person name="Wisniewski J.A."/>
            <person name="Cottingham H."/>
            <person name="Blakeway L.V."/>
            <person name="Harshegyi T."/>
            <person name="Pragastis K."/>
            <person name="Badoordeen G.Z."/>
            <person name="Dennison A."/>
            <person name="Spelman D.W."/>
            <person name="Jenney A.W.J."/>
            <person name="Peleg A.Y."/>
        </authorList>
    </citation>
    <scope>NUCLEOTIDE SEQUENCE</scope>
    <source>
        <strain evidence="7">CPO078</strain>
    </source>
</reference>
<sequence length="517" mass="59261">MDYPALLSSAIMLLIIAEQKKEWILTMIIYLVNSPNDPSMSKIANEHCFPSLNMLVLGTWLKARLPEFEIICSDGGITGEAEILADIKRLKPWFVGISVLAPTYAPALRIASEAKKHGAYTTFGNDQAAQLSYKILQYRKDVDFVLAAEYGEFPLEKLIRKLAYDDCEFGDIPSLSWRNENGDILGFNYDTDKNTLGILNHELLNGRNRDTALDIFPVTDRQLYPDEIWAKALNNYKKSFGHLHHGRLPSGITTMNRVRGCSRANEKIKCKHCDMLLDISFSSPHRFWEEVRFANQQIHAELFYEVCDSLTSFATYMKKLVKYKPLDLGFDPYFFIYGQALDIVRNQDLENTLKKLNVFKMNIGLESGSDHTLKMMKGKRDSVEVNYAALRKLKDAGVYVYGSFVLGTEFETESTLRETIEWIKKIIREGLISDIEIQPILPTPQNYYGKRMIADGLKFSKNDWPFNVDEISRAYIEKYCPVNYDIIINAAKEVRHEASHYRLNFGSAVSGQEKYMK</sequence>
<dbReference type="InterPro" id="IPR051198">
    <property type="entry name" value="BchE-like"/>
</dbReference>
<dbReference type="SUPFAM" id="SSF102114">
    <property type="entry name" value="Radical SAM enzymes"/>
    <property type="match status" value="1"/>
</dbReference>
<evidence type="ECO:0000256" key="5">
    <source>
        <dbReference type="ARBA" id="ARBA00023014"/>
    </source>
</evidence>
<dbReference type="EMBL" id="JARTTH020000001">
    <property type="protein sequence ID" value="MEC6052300.1"/>
    <property type="molecule type" value="Genomic_DNA"/>
</dbReference>
<keyword evidence="2" id="KW-0949">S-adenosyl-L-methionine</keyword>
<dbReference type="Pfam" id="PF04055">
    <property type="entry name" value="Radical_SAM"/>
    <property type="match status" value="1"/>
</dbReference>
<keyword evidence="3" id="KW-0479">Metal-binding</keyword>
<keyword evidence="5" id="KW-0411">Iron-sulfur</keyword>
<organism evidence="7 8">
    <name type="scientific">Klebsiella michiganensis</name>
    <dbReference type="NCBI Taxonomy" id="1134687"/>
    <lineage>
        <taxon>Bacteria</taxon>
        <taxon>Pseudomonadati</taxon>
        <taxon>Pseudomonadota</taxon>
        <taxon>Gammaproteobacteria</taxon>
        <taxon>Enterobacterales</taxon>
        <taxon>Enterobacteriaceae</taxon>
        <taxon>Klebsiella/Raoultella group</taxon>
        <taxon>Klebsiella</taxon>
    </lineage>
</organism>
<dbReference type="Gene3D" id="3.30.750.200">
    <property type="match status" value="1"/>
</dbReference>
<reference evidence="7" key="2">
    <citation type="submission" date="2024-01" db="EMBL/GenBank/DDBJ databases">
        <authorList>
            <person name="Macesic N."/>
        </authorList>
    </citation>
    <scope>NUCLEOTIDE SEQUENCE</scope>
    <source>
        <strain evidence="7">CPO078</strain>
    </source>
</reference>
<dbReference type="SFLD" id="SFLDS00029">
    <property type="entry name" value="Radical_SAM"/>
    <property type="match status" value="1"/>
</dbReference>
<comment type="caution">
    <text evidence="7">The sequence shown here is derived from an EMBL/GenBank/DDBJ whole genome shotgun (WGS) entry which is preliminary data.</text>
</comment>
<keyword evidence="4" id="KW-0408">Iron</keyword>
<evidence type="ECO:0000256" key="4">
    <source>
        <dbReference type="ARBA" id="ARBA00023004"/>
    </source>
</evidence>
<dbReference type="GO" id="GO:0005829">
    <property type="term" value="C:cytosol"/>
    <property type="evidence" value="ECO:0007669"/>
    <property type="project" value="TreeGrafter"/>
</dbReference>
<evidence type="ECO:0000313" key="8">
    <source>
        <dbReference type="Proteomes" id="UP001175817"/>
    </source>
</evidence>